<comment type="pathway">
    <text evidence="2">Plant hormone metabolism; auxin biosynthesis.</text>
</comment>
<keyword evidence="12" id="KW-1185">Reference proteome</keyword>
<accession>A0AAD8GWF2</accession>
<dbReference type="GO" id="GO:0050660">
    <property type="term" value="F:flavin adenine dinucleotide binding"/>
    <property type="evidence" value="ECO:0007669"/>
    <property type="project" value="TreeGrafter"/>
</dbReference>
<dbReference type="InterPro" id="IPR050982">
    <property type="entry name" value="Auxin_biosynth/cation_transpt"/>
</dbReference>
<dbReference type="GO" id="GO:0103075">
    <property type="term" value="F:indole-3-pyruvate monooxygenase activity"/>
    <property type="evidence" value="ECO:0007669"/>
    <property type="project" value="UniProtKB-EC"/>
</dbReference>
<evidence type="ECO:0000313" key="12">
    <source>
        <dbReference type="Proteomes" id="UP001237642"/>
    </source>
</evidence>
<dbReference type="EMBL" id="JAUIZM010000011">
    <property type="protein sequence ID" value="KAK1355899.1"/>
    <property type="molecule type" value="Genomic_DNA"/>
</dbReference>
<evidence type="ECO:0000313" key="11">
    <source>
        <dbReference type="EMBL" id="KAK1355899.1"/>
    </source>
</evidence>
<dbReference type="PANTHER" id="PTHR43539:SF11">
    <property type="entry name" value="INDOLE-3-PYRUVATE MONOOXYGENASE YUCCA8-RELATED"/>
    <property type="match status" value="1"/>
</dbReference>
<evidence type="ECO:0000256" key="2">
    <source>
        <dbReference type="ARBA" id="ARBA00004814"/>
    </source>
</evidence>
<evidence type="ECO:0000256" key="8">
    <source>
        <dbReference type="ARBA" id="ARBA00023070"/>
    </source>
</evidence>
<comment type="catalytic activity">
    <reaction evidence="10">
        <text>indole-3-pyruvate + NADPH + O2 + H(+) = (indol-3-yl)acetate + CO2 + NADP(+) + H2O</text>
        <dbReference type="Rhea" id="RHEA:34331"/>
        <dbReference type="ChEBI" id="CHEBI:15377"/>
        <dbReference type="ChEBI" id="CHEBI:15378"/>
        <dbReference type="ChEBI" id="CHEBI:15379"/>
        <dbReference type="ChEBI" id="CHEBI:16526"/>
        <dbReference type="ChEBI" id="CHEBI:17640"/>
        <dbReference type="ChEBI" id="CHEBI:30854"/>
        <dbReference type="ChEBI" id="CHEBI:57783"/>
        <dbReference type="ChEBI" id="CHEBI:58349"/>
        <dbReference type="EC" id="1.14.13.168"/>
    </reaction>
</comment>
<reference evidence="11" key="1">
    <citation type="submission" date="2023-02" db="EMBL/GenBank/DDBJ databases">
        <title>Genome of toxic invasive species Heracleum sosnowskyi carries increased number of genes despite the absence of recent whole-genome duplications.</title>
        <authorList>
            <person name="Schelkunov M."/>
            <person name="Shtratnikova V."/>
            <person name="Makarenko M."/>
            <person name="Klepikova A."/>
            <person name="Omelchenko D."/>
            <person name="Novikova G."/>
            <person name="Obukhova E."/>
            <person name="Bogdanov V."/>
            <person name="Penin A."/>
            <person name="Logacheva M."/>
        </authorList>
    </citation>
    <scope>NUCLEOTIDE SEQUENCE</scope>
    <source>
        <strain evidence="11">Hsosn_3</strain>
        <tissue evidence="11">Leaf</tissue>
    </source>
</reference>
<sequence>MPFVALQRPDCIASLWQKCTSDPLKLHLPKQLFQLPKFSFSEYYPEYPTKRQFIDYLESYARNFYINQQFKECGQSAKYDESGCARYQRITSVRRRGYRCL</sequence>
<evidence type="ECO:0000256" key="3">
    <source>
        <dbReference type="ARBA" id="ARBA00009183"/>
    </source>
</evidence>
<dbReference type="Gene3D" id="3.50.50.60">
    <property type="entry name" value="FAD/NAD(P)-binding domain"/>
    <property type="match status" value="1"/>
</dbReference>
<organism evidence="11 12">
    <name type="scientific">Heracleum sosnowskyi</name>
    <dbReference type="NCBI Taxonomy" id="360622"/>
    <lineage>
        <taxon>Eukaryota</taxon>
        <taxon>Viridiplantae</taxon>
        <taxon>Streptophyta</taxon>
        <taxon>Embryophyta</taxon>
        <taxon>Tracheophyta</taxon>
        <taxon>Spermatophyta</taxon>
        <taxon>Magnoliopsida</taxon>
        <taxon>eudicotyledons</taxon>
        <taxon>Gunneridae</taxon>
        <taxon>Pentapetalae</taxon>
        <taxon>asterids</taxon>
        <taxon>campanulids</taxon>
        <taxon>Apiales</taxon>
        <taxon>Apiaceae</taxon>
        <taxon>Apioideae</taxon>
        <taxon>apioid superclade</taxon>
        <taxon>Tordylieae</taxon>
        <taxon>Tordyliinae</taxon>
        <taxon>Heracleum</taxon>
    </lineage>
</organism>
<dbReference type="Proteomes" id="UP001237642">
    <property type="component" value="Unassembled WGS sequence"/>
</dbReference>
<evidence type="ECO:0000256" key="10">
    <source>
        <dbReference type="ARBA" id="ARBA00047707"/>
    </source>
</evidence>
<gene>
    <name evidence="11" type="ORF">POM88_049155</name>
</gene>
<keyword evidence="6" id="KW-0521">NADP</keyword>
<keyword evidence="11" id="KW-0503">Monooxygenase</keyword>
<evidence type="ECO:0000256" key="1">
    <source>
        <dbReference type="ARBA" id="ARBA00001974"/>
    </source>
</evidence>
<evidence type="ECO:0000256" key="4">
    <source>
        <dbReference type="ARBA" id="ARBA00022630"/>
    </source>
</evidence>
<evidence type="ECO:0000256" key="6">
    <source>
        <dbReference type="ARBA" id="ARBA00022857"/>
    </source>
</evidence>
<comment type="caution">
    <text evidence="11">The sequence shown here is derived from an EMBL/GenBank/DDBJ whole genome shotgun (WGS) entry which is preliminary data.</text>
</comment>
<proteinExistence type="inferred from homology"/>
<dbReference type="EC" id="1.14.13.168" evidence="9"/>
<dbReference type="AlphaFoldDB" id="A0AAD8GWF2"/>
<name>A0AAD8GWF2_9APIA</name>
<protein>
    <recommendedName>
        <fullName evidence="9">indole-3-pyruvate monooxygenase</fullName>
        <ecNumber evidence="9">1.14.13.168</ecNumber>
    </recommendedName>
</protein>
<dbReference type="InterPro" id="IPR036188">
    <property type="entry name" value="FAD/NAD-bd_sf"/>
</dbReference>
<evidence type="ECO:0000256" key="7">
    <source>
        <dbReference type="ARBA" id="ARBA00023002"/>
    </source>
</evidence>
<comment type="cofactor">
    <cofactor evidence="1">
        <name>FAD</name>
        <dbReference type="ChEBI" id="CHEBI:57692"/>
    </cofactor>
</comment>
<keyword evidence="8" id="KW-0073">Auxin biosynthesis</keyword>
<keyword evidence="7" id="KW-0560">Oxidoreductase</keyword>
<dbReference type="GO" id="GO:0009851">
    <property type="term" value="P:auxin biosynthetic process"/>
    <property type="evidence" value="ECO:0007669"/>
    <property type="project" value="UniProtKB-KW"/>
</dbReference>
<keyword evidence="5" id="KW-0274">FAD</keyword>
<keyword evidence="4" id="KW-0285">Flavoprotein</keyword>
<comment type="similarity">
    <text evidence="3">Belongs to the FMO family.</text>
</comment>
<dbReference type="PANTHER" id="PTHR43539">
    <property type="entry name" value="FLAVIN-BINDING MONOOXYGENASE-LIKE PROTEIN (AFU_ORTHOLOGUE AFUA_4G09220)"/>
    <property type="match status" value="1"/>
</dbReference>
<evidence type="ECO:0000256" key="9">
    <source>
        <dbReference type="ARBA" id="ARBA00039148"/>
    </source>
</evidence>
<evidence type="ECO:0000256" key="5">
    <source>
        <dbReference type="ARBA" id="ARBA00022827"/>
    </source>
</evidence>
<reference evidence="11" key="2">
    <citation type="submission" date="2023-05" db="EMBL/GenBank/DDBJ databases">
        <authorList>
            <person name="Schelkunov M.I."/>
        </authorList>
    </citation>
    <scope>NUCLEOTIDE SEQUENCE</scope>
    <source>
        <strain evidence="11">Hsosn_3</strain>
        <tissue evidence="11">Leaf</tissue>
    </source>
</reference>